<comment type="caution">
    <text evidence="2">The sequence shown here is derived from an EMBL/GenBank/DDBJ whole genome shotgun (WGS) entry which is preliminary data.</text>
</comment>
<sequence length="68" mass="7396">MKAARLNRPDKSTYTIILTTARTAAAVVKTKPELMVQFLSRNSARAPEGQSLLGSKTPTFCSIDSRTP</sequence>
<reference evidence="2" key="1">
    <citation type="journal article" date="2023" name="G3 (Bethesda)">
        <title>A reference genome for the long-term kleptoplast-retaining sea slug Elysia crispata morphotype clarki.</title>
        <authorList>
            <person name="Eastman K.E."/>
            <person name="Pendleton A.L."/>
            <person name="Shaikh M.A."/>
            <person name="Suttiyut T."/>
            <person name="Ogas R."/>
            <person name="Tomko P."/>
            <person name="Gavelis G."/>
            <person name="Widhalm J.R."/>
            <person name="Wisecaver J.H."/>
        </authorList>
    </citation>
    <scope>NUCLEOTIDE SEQUENCE</scope>
    <source>
        <strain evidence="2">ECLA1</strain>
    </source>
</reference>
<feature type="compositionally biased region" description="Polar residues" evidence="1">
    <location>
        <begin position="52"/>
        <end position="68"/>
    </location>
</feature>
<keyword evidence="3" id="KW-1185">Reference proteome</keyword>
<evidence type="ECO:0000313" key="2">
    <source>
        <dbReference type="EMBL" id="KAK3763078.1"/>
    </source>
</evidence>
<dbReference type="EMBL" id="JAWDGP010004608">
    <property type="protein sequence ID" value="KAK3763078.1"/>
    <property type="molecule type" value="Genomic_DNA"/>
</dbReference>
<name>A0AAE1DB82_9GAST</name>
<dbReference type="AlphaFoldDB" id="A0AAE1DB82"/>
<evidence type="ECO:0000256" key="1">
    <source>
        <dbReference type="SAM" id="MobiDB-lite"/>
    </source>
</evidence>
<feature type="region of interest" description="Disordered" evidence="1">
    <location>
        <begin position="46"/>
        <end position="68"/>
    </location>
</feature>
<organism evidence="2 3">
    <name type="scientific">Elysia crispata</name>
    <name type="common">lettuce slug</name>
    <dbReference type="NCBI Taxonomy" id="231223"/>
    <lineage>
        <taxon>Eukaryota</taxon>
        <taxon>Metazoa</taxon>
        <taxon>Spiralia</taxon>
        <taxon>Lophotrochozoa</taxon>
        <taxon>Mollusca</taxon>
        <taxon>Gastropoda</taxon>
        <taxon>Heterobranchia</taxon>
        <taxon>Euthyneura</taxon>
        <taxon>Panpulmonata</taxon>
        <taxon>Sacoglossa</taxon>
        <taxon>Placobranchoidea</taxon>
        <taxon>Plakobranchidae</taxon>
        <taxon>Elysia</taxon>
    </lineage>
</organism>
<gene>
    <name evidence="2" type="ORF">RRG08_043365</name>
</gene>
<evidence type="ECO:0000313" key="3">
    <source>
        <dbReference type="Proteomes" id="UP001283361"/>
    </source>
</evidence>
<proteinExistence type="predicted"/>
<accession>A0AAE1DB82</accession>
<protein>
    <submittedName>
        <fullName evidence="2">Uncharacterized protein</fullName>
    </submittedName>
</protein>
<dbReference type="Proteomes" id="UP001283361">
    <property type="component" value="Unassembled WGS sequence"/>
</dbReference>